<evidence type="ECO:0000256" key="1">
    <source>
        <dbReference type="PROSITE-ProRule" id="PRU00473"/>
    </source>
</evidence>
<evidence type="ECO:0000256" key="3">
    <source>
        <dbReference type="SAM" id="Phobius"/>
    </source>
</evidence>
<evidence type="ECO:0000259" key="4">
    <source>
        <dbReference type="PROSITE" id="PS51123"/>
    </source>
</evidence>
<keyword evidence="2" id="KW-0175">Coiled coil</keyword>
<evidence type="ECO:0000313" key="5">
    <source>
        <dbReference type="EMBL" id="CZE47281.1"/>
    </source>
</evidence>
<feature type="domain" description="OmpA-like" evidence="4">
    <location>
        <begin position="252"/>
        <end position="380"/>
    </location>
</feature>
<keyword evidence="1 3" id="KW-0472">Membrane</keyword>
<name>A0A128EFG1_9BACT</name>
<dbReference type="InterPro" id="IPR006665">
    <property type="entry name" value="OmpA-like"/>
</dbReference>
<keyword evidence="3" id="KW-1133">Transmembrane helix</keyword>
<dbReference type="Gene3D" id="3.30.1330.60">
    <property type="entry name" value="OmpA-like domain"/>
    <property type="match status" value="1"/>
</dbReference>
<accession>A0A128EFG1</accession>
<dbReference type="EMBL" id="FIZP01000002">
    <property type="protein sequence ID" value="CZE47281.1"/>
    <property type="molecule type" value="Genomic_DNA"/>
</dbReference>
<sequence length="401" mass="46324">MKINKEEKDTFWIAYADLMAGLLFVFILLIGGIIVKYFLTQSTLKKKEADFITAIASLQSQEKKNSELEALNKIFSDKLNELDLETKDLKKAQSIFIVQIEELEKMVSSLNDENSDLNKTLTRLYNEKLEQEQIINNLNISEEEKRQKIAELNKQKDTQEQVIAGLYAIKSTQEEQIYKLNKEKLAQDEKDREKEAKIVYLLEQMSKKEQEVNQILYDLNVTKNRIKNLTGIKVKVIADIKEKLGDSVSIDVNSGALRLSSSILFDKASSKLKDDAKEELKRTLQKYFSVLMQNDEIRKNLDQIVIEGHTDSDGGYIYNLELSQQRAFAVMDFINSWNSDERLKNYLIASGRSFMSPVIKDGVEDKDASRRIEIKFLLSNKAAIDEIQKFLNYDRNQSKNR</sequence>
<dbReference type="CDD" id="cd07185">
    <property type="entry name" value="OmpA_C-like"/>
    <property type="match status" value="1"/>
</dbReference>
<feature type="coiled-coil region" evidence="2">
    <location>
        <begin position="58"/>
        <end position="162"/>
    </location>
</feature>
<dbReference type="PROSITE" id="PS51123">
    <property type="entry name" value="OMPA_2"/>
    <property type="match status" value="1"/>
</dbReference>
<proteinExistence type="predicted"/>
<dbReference type="InterPro" id="IPR036737">
    <property type="entry name" value="OmpA-like_sf"/>
</dbReference>
<dbReference type="AlphaFoldDB" id="A0A128EFG1"/>
<dbReference type="Proteomes" id="UP000069632">
    <property type="component" value="Unassembled WGS sequence"/>
</dbReference>
<gene>
    <name evidence="5" type="ORF">ERS672216_00815</name>
</gene>
<dbReference type="OrthoDB" id="9805566at2"/>
<dbReference type="RefSeq" id="WP_075540127.1">
    <property type="nucleotide sequence ID" value="NZ_CP053844.1"/>
</dbReference>
<organism evidence="5 6">
    <name type="scientific">Campylobacter geochelonis</name>
    <dbReference type="NCBI Taxonomy" id="1780362"/>
    <lineage>
        <taxon>Bacteria</taxon>
        <taxon>Pseudomonadati</taxon>
        <taxon>Campylobacterota</taxon>
        <taxon>Epsilonproteobacteria</taxon>
        <taxon>Campylobacterales</taxon>
        <taxon>Campylobacteraceae</taxon>
        <taxon>Campylobacter</taxon>
    </lineage>
</organism>
<evidence type="ECO:0000313" key="6">
    <source>
        <dbReference type="Proteomes" id="UP000069632"/>
    </source>
</evidence>
<dbReference type="GO" id="GO:0016020">
    <property type="term" value="C:membrane"/>
    <property type="evidence" value="ECO:0007669"/>
    <property type="project" value="UniProtKB-UniRule"/>
</dbReference>
<feature type="transmembrane region" description="Helical" evidence="3">
    <location>
        <begin position="12"/>
        <end position="39"/>
    </location>
</feature>
<protein>
    <submittedName>
        <fullName evidence="5">Putative chemotaxis protein MotB</fullName>
    </submittedName>
</protein>
<dbReference type="PANTHER" id="PTHR30329:SF21">
    <property type="entry name" value="LIPOPROTEIN YIAD-RELATED"/>
    <property type="match status" value="1"/>
</dbReference>
<dbReference type="InterPro" id="IPR050330">
    <property type="entry name" value="Bact_OuterMem_StrucFunc"/>
</dbReference>
<dbReference type="Pfam" id="PF00691">
    <property type="entry name" value="OmpA"/>
    <property type="match status" value="1"/>
</dbReference>
<dbReference type="PANTHER" id="PTHR30329">
    <property type="entry name" value="STATOR ELEMENT OF FLAGELLAR MOTOR COMPLEX"/>
    <property type="match status" value="1"/>
</dbReference>
<keyword evidence="6" id="KW-1185">Reference proteome</keyword>
<dbReference type="SUPFAM" id="SSF103088">
    <property type="entry name" value="OmpA-like"/>
    <property type="match status" value="1"/>
</dbReference>
<evidence type="ECO:0000256" key="2">
    <source>
        <dbReference type="SAM" id="Coils"/>
    </source>
</evidence>
<reference evidence="5 6" key="1">
    <citation type="submission" date="2016-02" db="EMBL/GenBank/DDBJ databases">
        <authorList>
            <consortium name="Pathogen Informatics"/>
        </authorList>
    </citation>
    <scope>NUCLEOTIDE SEQUENCE [LARGE SCALE GENOMIC DNA]</scope>
    <source>
        <strain evidence="5 6">RC20</strain>
    </source>
</reference>
<keyword evidence="3" id="KW-0812">Transmembrane</keyword>